<comment type="caution">
    <text evidence="1">The sequence shown here is derived from an EMBL/GenBank/DDBJ whole genome shotgun (WGS) entry which is preliminary data.</text>
</comment>
<proteinExistence type="predicted"/>
<evidence type="ECO:0000313" key="1">
    <source>
        <dbReference type="EMBL" id="OBZ77649.1"/>
    </source>
</evidence>
<keyword evidence="2" id="KW-1185">Reference proteome</keyword>
<organism evidence="1 2">
    <name type="scientific">Grifola frondosa</name>
    <name type="common">Maitake</name>
    <name type="synonym">Polyporus frondosus</name>
    <dbReference type="NCBI Taxonomy" id="5627"/>
    <lineage>
        <taxon>Eukaryota</taxon>
        <taxon>Fungi</taxon>
        <taxon>Dikarya</taxon>
        <taxon>Basidiomycota</taxon>
        <taxon>Agaricomycotina</taxon>
        <taxon>Agaricomycetes</taxon>
        <taxon>Polyporales</taxon>
        <taxon>Grifolaceae</taxon>
        <taxon>Grifola</taxon>
    </lineage>
</organism>
<protein>
    <submittedName>
        <fullName evidence="1">Uncharacterized protein</fullName>
    </submittedName>
</protein>
<dbReference type="EMBL" id="LUGG01000002">
    <property type="protein sequence ID" value="OBZ77649.1"/>
    <property type="molecule type" value="Genomic_DNA"/>
</dbReference>
<gene>
    <name evidence="1" type="ORF">A0H81_02789</name>
</gene>
<evidence type="ECO:0000313" key="2">
    <source>
        <dbReference type="Proteomes" id="UP000092993"/>
    </source>
</evidence>
<dbReference type="Proteomes" id="UP000092993">
    <property type="component" value="Unassembled WGS sequence"/>
</dbReference>
<name>A0A1C7MMG4_GRIFR</name>
<accession>A0A1C7MMG4</accession>
<sequence>MATPQRRQRWRATQGLLSRRDPFFPPYEQKYVVVVTYTDGRLCSTSDAAKEERQKLVGEDYVELQQLLGKRINGGLLSDFWADSEVEVVQEIVGVNICHGTAGDVEVDWGGGGKEDNSE</sequence>
<dbReference type="AlphaFoldDB" id="A0A1C7MMG4"/>
<reference evidence="1 2" key="1">
    <citation type="submission" date="2016-03" db="EMBL/GenBank/DDBJ databases">
        <title>Whole genome sequencing of Grifola frondosa 9006-11.</title>
        <authorList>
            <person name="Min B."/>
            <person name="Park H."/>
            <person name="Kim J.-G."/>
            <person name="Cho H."/>
            <person name="Oh Y.-L."/>
            <person name="Kong W.-S."/>
            <person name="Choi I.-G."/>
        </authorList>
    </citation>
    <scope>NUCLEOTIDE SEQUENCE [LARGE SCALE GENOMIC DNA]</scope>
    <source>
        <strain evidence="1 2">9006-11</strain>
    </source>
</reference>